<organism evidence="1">
    <name type="scientific">Lygus hesperus</name>
    <name type="common">Western plant bug</name>
    <dbReference type="NCBI Taxonomy" id="30085"/>
    <lineage>
        <taxon>Eukaryota</taxon>
        <taxon>Metazoa</taxon>
        <taxon>Ecdysozoa</taxon>
        <taxon>Arthropoda</taxon>
        <taxon>Hexapoda</taxon>
        <taxon>Insecta</taxon>
        <taxon>Pterygota</taxon>
        <taxon>Neoptera</taxon>
        <taxon>Paraneoptera</taxon>
        <taxon>Hemiptera</taxon>
        <taxon>Heteroptera</taxon>
        <taxon>Panheteroptera</taxon>
        <taxon>Cimicomorpha</taxon>
        <taxon>Miridae</taxon>
        <taxon>Mirini</taxon>
        <taxon>Lygus</taxon>
    </lineage>
</organism>
<proteinExistence type="predicted"/>
<keyword evidence="1" id="KW-0946">Virion</keyword>
<reference evidence="1" key="1">
    <citation type="journal article" date="2014" name="PLoS ONE">
        <title>Transcriptome-Based Identification of ABC Transporters in the Western Tarnished Plant Bug Lygus hesperus.</title>
        <authorList>
            <person name="Hull J.J."/>
            <person name="Chaney K."/>
            <person name="Geib S.M."/>
            <person name="Fabrick J.A."/>
            <person name="Brent C.S."/>
            <person name="Walsh D."/>
            <person name="Lavine L.C."/>
        </authorList>
    </citation>
    <scope>NUCLEOTIDE SEQUENCE</scope>
</reference>
<protein>
    <submittedName>
        <fullName evidence="1">Envelope glycoprotein I</fullName>
    </submittedName>
</protein>
<keyword evidence="1" id="KW-0261">Viral envelope protein</keyword>
<accession>A0A0A9Y0J8</accession>
<feature type="non-terminal residue" evidence="1">
    <location>
        <position position="1"/>
    </location>
</feature>
<dbReference type="AlphaFoldDB" id="A0A0A9Y0J8"/>
<name>A0A0A9Y0J8_LYGHE</name>
<dbReference type="EMBL" id="GBHO01020549">
    <property type="protein sequence ID" value="JAG23055.1"/>
    <property type="molecule type" value="Transcribed_RNA"/>
</dbReference>
<sequence length="109" mass="12680">CYKNVGRTILSNNWYNVRKQGADERLRIVETAAEIIREDIRSKVYPLDKYPTPDKFLNSVDDDIPESLKLLLTTITSPRGRKKDAERTERAQKQVIAITSMEYLSFLFL</sequence>
<reference evidence="1" key="2">
    <citation type="submission" date="2014-07" db="EMBL/GenBank/DDBJ databases">
        <authorList>
            <person name="Hull J."/>
        </authorList>
    </citation>
    <scope>NUCLEOTIDE SEQUENCE</scope>
</reference>
<evidence type="ECO:0000313" key="1">
    <source>
        <dbReference type="EMBL" id="JAG23055.1"/>
    </source>
</evidence>
<gene>
    <name evidence="1" type="primary">gI</name>
    <name evidence="1" type="ORF">CM83_105706</name>
</gene>